<dbReference type="Gene3D" id="3.40.50.300">
    <property type="entry name" value="P-loop containing nucleotide triphosphate hydrolases"/>
    <property type="match status" value="1"/>
</dbReference>
<comment type="caution">
    <text evidence="7">The sequence shown here is derived from an EMBL/GenBank/DDBJ whole genome shotgun (WGS) entry which is preliminary data.</text>
</comment>
<evidence type="ECO:0000256" key="5">
    <source>
        <dbReference type="ARBA" id="ARBA00023163"/>
    </source>
</evidence>
<accession>A0ABS2BI11</accession>
<dbReference type="PANTHER" id="PTHR32071">
    <property type="entry name" value="TRANSCRIPTIONAL REGULATORY PROTEIN"/>
    <property type="match status" value="1"/>
</dbReference>
<dbReference type="PROSITE" id="PS00676">
    <property type="entry name" value="SIGMA54_INTERACT_2"/>
    <property type="match status" value="1"/>
</dbReference>
<feature type="domain" description="Sigma-54 factor interaction" evidence="6">
    <location>
        <begin position="58"/>
        <end position="287"/>
    </location>
</feature>
<name>A0ABS2BI11_9NEIS</name>
<sequence>MVILIRICKLRAIWICASILCRSIAPARILGRFFLRATAVLTLPNSPEHAISIRAKALTFEAPQSRILRERVRLVAPSDATVLITGESGTGKELIARLVHTLSERKDGPFVAVNCGALSENLIESELFGHEKGAFTGAAGERAGWFEAADGGSLFLDEVGDLPLSMQVKLLRVLQEREVVRVGSRQPRRINVRLVAATNVDLQAAVRAGRFREDLYYRLNVAPLAIAPLRERSEDIPVLTRHFLALYAGKLRIGVPVLTDAAQARLLAHPWPGNIRELENVIHYALLVSSGERIDTGDLHFTSLALPAPAAAPQPQAAGVATLEAALLALCEQGHPDLWLHIEETVYRVAYAFCEGNTVQTSRLLNLSRNIVRARLAQFDVRRETAA</sequence>
<keyword evidence="5" id="KW-0804">Transcription</keyword>
<dbReference type="InterPro" id="IPR002078">
    <property type="entry name" value="Sigma_54_int"/>
</dbReference>
<keyword evidence="8" id="KW-1185">Reference proteome</keyword>
<dbReference type="PROSITE" id="PS00688">
    <property type="entry name" value="SIGMA54_INTERACT_3"/>
    <property type="match status" value="1"/>
</dbReference>
<dbReference type="InterPro" id="IPR058031">
    <property type="entry name" value="AAA_lid_NorR"/>
</dbReference>
<dbReference type="PROSITE" id="PS00675">
    <property type="entry name" value="SIGMA54_INTERACT_1"/>
    <property type="match status" value="1"/>
</dbReference>
<evidence type="ECO:0000256" key="1">
    <source>
        <dbReference type="ARBA" id="ARBA00022741"/>
    </source>
</evidence>
<dbReference type="Gene3D" id="1.10.8.60">
    <property type="match status" value="1"/>
</dbReference>
<dbReference type="Proteomes" id="UP000809431">
    <property type="component" value="Unassembled WGS sequence"/>
</dbReference>
<reference evidence="7 8" key="1">
    <citation type="submission" date="2021-01" db="EMBL/GenBank/DDBJ databases">
        <title>Draft Genome Sequence and Polyhydroxyalkanoate Biosynthetic Potential of Jeongeupia naejangsanensis Type Strain DSM 24253.</title>
        <authorList>
            <person name="Turrini P."/>
            <person name="Artuso I."/>
            <person name="Lugli G.A."/>
            <person name="Frangipani E."/>
            <person name="Ventura M."/>
            <person name="Visca P."/>
        </authorList>
    </citation>
    <scope>NUCLEOTIDE SEQUENCE [LARGE SCALE GENOMIC DNA]</scope>
    <source>
        <strain evidence="7 8">DSM 24253</strain>
    </source>
</reference>
<dbReference type="InterPro" id="IPR025944">
    <property type="entry name" value="Sigma_54_int_dom_CS"/>
</dbReference>
<keyword evidence="3" id="KW-0805">Transcription regulation</keyword>
<evidence type="ECO:0000256" key="4">
    <source>
        <dbReference type="ARBA" id="ARBA00023125"/>
    </source>
</evidence>
<protein>
    <submittedName>
        <fullName evidence="7">Sigma-54-dependent Fis family transcriptional regulator</fullName>
    </submittedName>
</protein>
<dbReference type="PROSITE" id="PS50045">
    <property type="entry name" value="SIGMA54_INTERACT_4"/>
    <property type="match status" value="1"/>
</dbReference>
<evidence type="ECO:0000256" key="2">
    <source>
        <dbReference type="ARBA" id="ARBA00022840"/>
    </source>
</evidence>
<keyword evidence="4" id="KW-0238">DNA-binding</keyword>
<dbReference type="Pfam" id="PF25601">
    <property type="entry name" value="AAA_lid_14"/>
    <property type="match status" value="1"/>
</dbReference>
<dbReference type="SMART" id="SM00382">
    <property type="entry name" value="AAA"/>
    <property type="match status" value="1"/>
</dbReference>
<dbReference type="SUPFAM" id="SSF52540">
    <property type="entry name" value="P-loop containing nucleoside triphosphate hydrolases"/>
    <property type="match status" value="1"/>
</dbReference>
<dbReference type="InterPro" id="IPR027417">
    <property type="entry name" value="P-loop_NTPase"/>
</dbReference>
<dbReference type="EMBL" id="JAESND010000001">
    <property type="protein sequence ID" value="MBM3114591.1"/>
    <property type="molecule type" value="Genomic_DNA"/>
</dbReference>
<keyword evidence="2" id="KW-0067">ATP-binding</keyword>
<dbReference type="InterPro" id="IPR025662">
    <property type="entry name" value="Sigma_54_int_dom_ATP-bd_1"/>
</dbReference>
<gene>
    <name evidence="7" type="ORF">JMJ54_02005</name>
</gene>
<organism evidence="7 8">
    <name type="scientific">Jeongeupia naejangsanensis</name>
    <dbReference type="NCBI Taxonomy" id="613195"/>
    <lineage>
        <taxon>Bacteria</taxon>
        <taxon>Pseudomonadati</taxon>
        <taxon>Pseudomonadota</taxon>
        <taxon>Betaproteobacteria</taxon>
        <taxon>Neisseriales</taxon>
        <taxon>Chitinibacteraceae</taxon>
        <taxon>Jeongeupia</taxon>
    </lineage>
</organism>
<dbReference type="InterPro" id="IPR025943">
    <property type="entry name" value="Sigma_54_int_dom_ATP-bd_2"/>
</dbReference>
<evidence type="ECO:0000259" key="6">
    <source>
        <dbReference type="PROSITE" id="PS50045"/>
    </source>
</evidence>
<evidence type="ECO:0000256" key="3">
    <source>
        <dbReference type="ARBA" id="ARBA00023015"/>
    </source>
</evidence>
<evidence type="ECO:0000313" key="8">
    <source>
        <dbReference type="Proteomes" id="UP000809431"/>
    </source>
</evidence>
<dbReference type="PANTHER" id="PTHR32071:SF21">
    <property type="entry name" value="TRANSCRIPTIONAL REGULATORY PROTEIN FLGR"/>
    <property type="match status" value="1"/>
</dbReference>
<keyword evidence="1" id="KW-0547">Nucleotide-binding</keyword>
<evidence type="ECO:0000313" key="7">
    <source>
        <dbReference type="EMBL" id="MBM3114591.1"/>
    </source>
</evidence>
<proteinExistence type="predicted"/>
<dbReference type="InterPro" id="IPR003593">
    <property type="entry name" value="AAA+_ATPase"/>
</dbReference>
<dbReference type="CDD" id="cd00009">
    <property type="entry name" value="AAA"/>
    <property type="match status" value="1"/>
</dbReference>
<dbReference type="Pfam" id="PF00158">
    <property type="entry name" value="Sigma54_activat"/>
    <property type="match status" value="1"/>
</dbReference>